<proteinExistence type="predicted"/>
<evidence type="ECO:0000313" key="2">
    <source>
        <dbReference type="EMBL" id="MEV5506020.1"/>
    </source>
</evidence>
<dbReference type="InterPro" id="IPR036505">
    <property type="entry name" value="Amidase/PGRP_sf"/>
</dbReference>
<comment type="caution">
    <text evidence="2">The sequence shown here is derived from an EMBL/GenBank/DDBJ whole genome shotgun (WGS) entry which is preliminary data.</text>
</comment>
<dbReference type="InterPro" id="IPR002502">
    <property type="entry name" value="Amidase_domain"/>
</dbReference>
<dbReference type="Gene3D" id="3.40.80.10">
    <property type="entry name" value="Peptidoglycan recognition protein-like"/>
    <property type="match status" value="1"/>
</dbReference>
<dbReference type="SUPFAM" id="SSF55846">
    <property type="entry name" value="N-acetylmuramoyl-L-alanine amidase-like"/>
    <property type="match status" value="1"/>
</dbReference>
<dbReference type="EMBL" id="JBFAUK010000003">
    <property type="protein sequence ID" value="MEV5506020.1"/>
    <property type="molecule type" value="Genomic_DNA"/>
</dbReference>
<organism evidence="2 3">
    <name type="scientific">Streptomyces orinoci</name>
    <name type="common">Streptoverticillium orinoci</name>
    <dbReference type="NCBI Taxonomy" id="67339"/>
    <lineage>
        <taxon>Bacteria</taxon>
        <taxon>Bacillati</taxon>
        <taxon>Actinomycetota</taxon>
        <taxon>Actinomycetes</taxon>
        <taxon>Kitasatosporales</taxon>
        <taxon>Streptomycetaceae</taxon>
        <taxon>Streptomyces</taxon>
    </lineage>
</organism>
<dbReference type="Pfam" id="PF01510">
    <property type="entry name" value="Amidase_2"/>
    <property type="match status" value="1"/>
</dbReference>
<accession>A0ABV3JWL5</accession>
<evidence type="ECO:0000313" key="3">
    <source>
        <dbReference type="Proteomes" id="UP001552594"/>
    </source>
</evidence>
<dbReference type="RefSeq" id="WP_109283191.1">
    <property type="nucleotide sequence ID" value="NZ_JBFAUK010000003.1"/>
</dbReference>
<gene>
    <name evidence="2" type="ORF">AB0L16_06005</name>
</gene>
<sequence length="204" mass="21897">MAPPLSASDFLSALRGAGCAVREVPGWRTHNRAGHGPWGPVHGIVVHHTATSGTTDTVRLCRDGREGLPGPLCHGVIAKDGTIHLVGHGRANHAGRGDSDVLRAVIEERPLPPVHKADADGNTHFYGLECVNLGDGRDPWPADQLAAIARTAAALCRRHGWTERSVIGHREWRPGKVDPTGFTMDRLRARVRDRLAGHPAAPPE</sequence>
<dbReference type="SMART" id="SM00644">
    <property type="entry name" value="Ami_2"/>
    <property type="match status" value="1"/>
</dbReference>
<dbReference type="CDD" id="cd06583">
    <property type="entry name" value="PGRP"/>
    <property type="match status" value="1"/>
</dbReference>
<name>A0ABV3JWL5_STRON</name>
<evidence type="ECO:0000259" key="1">
    <source>
        <dbReference type="SMART" id="SM00644"/>
    </source>
</evidence>
<keyword evidence="3" id="KW-1185">Reference proteome</keyword>
<reference evidence="2 3" key="1">
    <citation type="submission" date="2024-06" db="EMBL/GenBank/DDBJ databases">
        <title>The Natural Products Discovery Center: Release of the First 8490 Sequenced Strains for Exploring Actinobacteria Biosynthetic Diversity.</title>
        <authorList>
            <person name="Kalkreuter E."/>
            <person name="Kautsar S.A."/>
            <person name="Yang D."/>
            <person name="Bader C.D."/>
            <person name="Teijaro C.N."/>
            <person name="Fluegel L."/>
            <person name="Davis C.M."/>
            <person name="Simpson J.R."/>
            <person name="Lauterbach L."/>
            <person name="Steele A.D."/>
            <person name="Gui C."/>
            <person name="Meng S."/>
            <person name="Li G."/>
            <person name="Viehrig K."/>
            <person name="Ye F."/>
            <person name="Su P."/>
            <person name="Kiefer A.F."/>
            <person name="Nichols A."/>
            <person name="Cepeda A.J."/>
            <person name="Yan W."/>
            <person name="Fan B."/>
            <person name="Jiang Y."/>
            <person name="Adhikari A."/>
            <person name="Zheng C.-J."/>
            <person name="Schuster L."/>
            <person name="Cowan T.M."/>
            <person name="Smanski M.J."/>
            <person name="Chevrette M.G."/>
            <person name="De Carvalho L.P.S."/>
            <person name="Shen B."/>
        </authorList>
    </citation>
    <scope>NUCLEOTIDE SEQUENCE [LARGE SCALE GENOMIC DNA]</scope>
    <source>
        <strain evidence="2 3">NPDC052347</strain>
    </source>
</reference>
<dbReference type="Proteomes" id="UP001552594">
    <property type="component" value="Unassembled WGS sequence"/>
</dbReference>
<protein>
    <submittedName>
        <fullName evidence="2">Peptidoglycan recognition family protein</fullName>
    </submittedName>
</protein>
<feature type="domain" description="N-acetylmuramoyl-L-alanine amidase" evidence="1">
    <location>
        <begin position="27"/>
        <end position="180"/>
    </location>
</feature>